<gene>
    <name evidence="2" type="ORF">LCGC14_2701920</name>
</gene>
<evidence type="ECO:0000256" key="1">
    <source>
        <dbReference type="SAM" id="MobiDB-lite"/>
    </source>
</evidence>
<dbReference type="AlphaFoldDB" id="A0A0F9BPS7"/>
<feature type="region of interest" description="Disordered" evidence="1">
    <location>
        <begin position="94"/>
        <end position="117"/>
    </location>
</feature>
<evidence type="ECO:0000313" key="2">
    <source>
        <dbReference type="EMBL" id="KKK92539.1"/>
    </source>
</evidence>
<protein>
    <submittedName>
        <fullName evidence="2">Uncharacterized protein</fullName>
    </submittedName>
</protein>
<dbReference type="EMBL" id="LAZR01048170">
    <property type="protein sequence ID" value="KKK92539.1"/>
    <property type="molecule type" value="Genomic_DNA"/>
</dbReference>
<proteinExistence type="predicted"/>
<reference evidence="2" key="1">
    <citation type="journal article" date="2015" name="Nature">
        <title>Complex archaea that bridge the gap between prokaryotes and eukaryotes.</title>
        <authorList>
            <person name="Spang A."/>
            <person name="Saw J.H."/>
            <person name="Jorgensen S.L."/>
            <person name="Zaremba-Niedzwiedzka K."/>
            <person name="Martijn J."/>
            <person name="Lind A.E."/>
            <person name="van Eijk R."/>
            <person name="Schleper C."/>
            <person name="Guy L."/>
            <person name="Ettema T.J."/>
        </authorList>
    </citation>
    <scope>NUCLEOTIDE SEQUENCE</scope>
</reference>
<accession>A0A0F9BPS7</accession>
<comment type="caution">
    <text evidence="2">The sequence shown here is derived from an EMBL/GenBank/DDBJ whole genome shotgun (WGS) entry which is preliminary data.</text>
</comment>
<name>A0A0F9BPS7_9ZZZZ</name>
<sequence>MRRDLSKGMVPHWFNGKDGRIERAKAAGYSFVDPEHATSLGQSVIHRGNTDEGSKVSMIVSRGEPEIRAYLMEIKKKFYDEDKKAKEAYRVEREKADPIESDGESGITYGSGVTYSH</sequence>
<organism evidence="2">
    <name type="scientific">marine sediment metagenome</name>
    <dbReference type="NCBI Taxonomy" id="412755"/>
    <lineage>
        <taxon>unclassified sequences</taxon>
        <taxon>metagenomes</taxon>
        <taxon>ecological metagenomes</taxon>
    </lineage>
</organism>